<keyword evidence="7 8" id="KW-0472">Membrane</keyword>
<evidence type="ECO:0000256" key="8">
    <source>
        <dbReference type="SAM" id="Phobius"/>
    </source>
</evidence>
<evidence type="ECO:0000256" key="1">
    <source>
        <dbReference type="ARBA" id="ARBA00004429"/>
    </source>
</evidence>
<organism evidence="9 10">
    <name type="scientific">Vibrio cincinnatiensis DSM 19608</name>
    <dbReference type="NCBI Taxonomy" id="1123491"/>
    <lineage>
        <taxon>Bacteria</taxon>
        <taxon>Pseudomonadati</taxon>
        <taxon>Pseudomonadota</taxon>
        <taxon>Gammaproteobacteria</taxon>
        <taxon>Vibrionales</taxon>
        <taxon>Vibrionaceae</taxon>
        <taxon>Vibrio</taxon>
    </lineage>
</organism>
<dbReference type="RefSeq" id="WP_078925163.1">
    <property type="nucleotide sequence ID" value="NZ_FUXB01000003.1"/>
</dbReference>
<keyword evidence="5 8" id="KW-0812">Transmembrane</keyword>
<evidence type="ECO:0000256" key="4">
    <source>
        <dbReference type="ARBA" id="ARBA00022519"/>
    </source>
</evidence>
<feature type="transmembrane region" description="Helical" evidence="8">
    <location>
        <begin position="208"/>
        <end position="230"/>
    </location>
</feature>
<proteinExistence type="inferred from homology"/>
<evidence type="ECO:0000256" key="2">
    <source>
        <dbReference type="ARBA" id="ARBA00008255"/>
    </source>
</evidence>
<evidence type="ECO:0000256" key="6">
    <source>
        <dbReference type="ARBA" id="ARBA00022989"/>
    </source>
</evidence>
<dbReference type="InterPro" id="IPR006507">
    <property type="entry name" value="UPF0283"/>
</dbReference>
<keyword evidence="6 8" id="KW-1133">Transmembrane helix</keyword>
<evidence type="ECO:0000256" key="5">
    <source>
        <dbReference type="ARBA" id="ARBA00022692"/>
    </source>
</evidence>
<dbReference type="EMBL" id="FUXB01000003">
    <property type="protein sequence ID" value="SJZ59350.1"/>
    <property type="molecule type" value="Genomic_DNA"/>
</dbReference>
<dbReference type="NCBIfam" id="TIGR01620">
    <property type="entry name" value="hyp_HI0043"/>
    <property type="match status" value="1"/>
</dbReference>
<comment type="subcellular location">
    <subcellularLocation>
        <location evidence="1">Cell inner membrane</location>
        <topology evidence="1">Multi-pass membrane protein</topology>
    </subcellularLocation>
</comment>
<keyword evidence="4" id="KW-0997">Cell inner membrane</keyword>
<dbReference type="STRING" id="1123491.SAMN02745782_00786"/>
<evidence type="ECO:0000256" key="7">
    <source>
        <dbReference type="ARBA" id="ARBA00023136"/>
    </source>
</evidence>
<keyword evidence="3" id="KW-1003">Cell membrane</keyword>
<gene>
    <name evidence="9" type="ORF">SAMN02745782_00786</name>
</gene>
<name>A0A1T4LX77_VIBCI</name>
<dbReference type="PANTHER" id="PTHR39342">
    <property type="entry name" value="UPF0283 MEMBRANE PROTEIN YCJF"/>
    <property type="match status" value="1"/>
</dbReference>
<evidence type="ECO:0000313" key="9">
    <source>
        <dbReference type="EMBL" id="SJZ59350.1"/>
    </source>
</evidence>
<feature type="transmembrane region" description="Helical" evidence="8">
    <location>
        <begin position="93"/>
        <end position="114"/>
    </location>
</feature>
<dbReference type="PANTHER" id="PTHR39342:SF1">
    <property type="entry name" value="UPF0283 MEMBRANE PROTEIN YCJF"/>
    <property type="match status" value="1"/>
</dbReference>
<reference evidence="10" key="1">
    <citation type="submission" date="2017-02" db="EMBL/GenBank/DDBJ databases">
        <authorList>
            <person name="Varghese N."/>
            <person name="Submissions S."/>
        </authorList>
    </citation>
    <scope>NUCLEOTIDE SEQUENCE [LARGE SCALE GENOMIC DNA]</scope>
    <source>
        <strain evidence="10">DSM 19608</strain>
    </source>
</reference>
<evidence type="ECO:0000256" key="3">
    <source>
        <dbReference type="ARBA" id="ARBA00022475"/>
    </source>
</evidence>
<sequence length="340" mass="37947">MSDLKSKQVFNQPLKQADVTETLTTQIAFTESVQFVPEVTVEEEGETEVKLEQIIRPSKRRKGGIVTLLMLFSGLIGWQAMDSIWTSIQTADWLALAWSGFLAGLAGLGIGSISRELWKLRKLRQHFSVQEQAESLILQDAVGEGLRFCENLAQHAHINQQSEVYQRWLNSVNDSHSDADIIELYDAMVVSEQDKKATQIVSRHATEAAVLVAISPLALVDMLFVAWRNFKMIDQLAKVYGIELGYWSRIQLFKAVLVNMALAGVSEVAIDVSMDLLSMDFTKKVSARAGQGLGVGLLTARLGLKAMALLRPLPWQTERRVKLREIRQQIVAKITALVSK</sequence>
<accession>A0A1T4LX77</accession>
<dbReference type="OrthoDB" id="958025at2"/>
<dbReference type="Proteomes" id="UP000190834">
    <property type="component" value="Unassembled WGS sequence"/>
</dbReference>
<dbReference type="GO" id="GO:0005886">
    <property type="term" value="C:plasma membrane"/>
    <property type="evidence" value="ECO:0007669"/>
    <property type="project" value="UniProtKB-SubCell"/>
</dbReference>
<comment type="similarity">
    <text evidence="2">Belongs to the UPF0283 family.</text>
</comment>
<keyword evidence="10" id="KW-1185">Reference proteome</keyword>
<evidence type="ECO:0000313" key="10">
    <source>
        <dbReference type="Proteomes" id="UP000190834"/>
    </source>
</evidence>
<feature type="transmembrane region" description="Helical" evidence="8">
    <location>
        <begin position="63"/>
        <end position="81"/>
    </location>
</feature>
<protein>
    <submittedName>
        <fullName evidence="9">Putative membrane protein</fullName>
    </submittedName>
</protein>
<dbReference type="AlphaFoldDB" id="A0A1T4LX77"/>
<dbReference type="Pfam" id="PF05128">
    <property type="entry name" value="DUF697"/>
    <property type="match status" value="1"/>
</dbReference>
<dbReference type="GeneID" id="70582163"/>
<dbReference type="InterPro" id="IPR021147">
    <property type="entry name" value="DUF697"/>
</dbReference>